<feature type="transmembrane region" description="Helical" evidence="8">
    <location>
        <begin position="682"/>
        <end position="703"/>
    </location>
</feature>
<evidence type="ECO:0000256" key="5">
    <source>
        <dbReference type="ARBA" id="ARBA00022989"/>
    </source>
</evidence>
<evidence type="ECO:0000313" key="13">
    <source>
        <dbReference type="EMBL" id="VUC36580.1"/>
    </source>
</evidence>
<dbReference type="InterPro" id="IPR022257">
    <property type="entry name" value="PHM7_ext"/>
</dbReference>
<organism evidence="13 14">
    <name type="scientific">Bionectria ochroleuca</name>
    <name type="common">Gliocladium roseum</name>
    <dbReference type="NCBI Taxonomy" id="29856"/>
    <lineage>
        <taxon>Eukaryota</taxon>
        <taxon>Fungi</taxon>
        <taxon>Dikarya</taxon>
        <taxon>Ascomycota</taxon>
        <taxon>Pezizomycotina</taxon>
        <taxon>Sordariomycetes</taxon>
        <taxon>Hypocreomycetidae</taxon>
        <taxon>Hypocreales</taxon>
        <taxon>Bionectriaceae</taxon>
        <taxon>Clonostachys</taxon>
    </lineage>
</organism>
<name>A0ABY6V2B7_BIOOC</name>
<evidence type="ECO:0000256" key="8">
    <source>
        <dbReference type="SAM" id="Phobius"/>
    </source>
</evidence>
<feature type="compositionally biased region" description="Low complexity" evidence="7">
    <location>
        <begin position="293"/>
        <end position="302"/>
    </location>
</feature>
<feature type="transmembrane region" description="Helical" evidence="8">
    <location>
        <begin position="165"/>
        <end position="184"/>
    </location>
</feature>
<keyword evidence="4 8" id="KW-0812">Transmembrane</keyword>
<dbReference type="EMBL" id="CABFNS010000931">
    <property type="protein sequence ID" value="VUC36580.1"/>
    <property type="molecule type" value="Genomic_DNA"/>
</dbReference>
<comment type="subcellular location">
    <subcellularLocation>
        <location evidence="1">Membrane</location>
        <topology evidence="1">Multi-pass membrane protein</topology>
    </subcellularLocation>
</comment>
<dbReference type="Pfam" id="PF12621">
    <property type="entry name" value="PHM7_ext"/>
    <property type="match status" value="1"/>
</dbReference>
<sequence>MLNSYQDDDPRVGSNRNVSIHGGILGPPVSRISSFLPLVGTLILVSIYSILCIVLFLIMRPRCPRVFAPRTRSGLVSSRRPSPSLPDGVFKWIKPFFDIPDTFILNHCSLDGFLFLRYLKVLRVLFLAGCCIAWPILLPVHITGGRGLKGLDLLTVGNVQDNRKFYAHVIVAFSWFSLALLVIVRESLYYINLRIAYASSPLYAHQLSSRTILLTQVPKRYRNESYLRRLFGDSVSRVWIPRTSKALVKLIKERKEVASRLEEAEVKLIVKSNKAYNKGSDPHLSIPPPTAPSMPSTTNSTTENYPVRPDQQAPGIEEPATVIPIRKGARPHHRLWSQFGRKVDTISWARSQIKSLNSRISKLRGQLRRTHVSPLPAAFVEFDTQESANAAHQCLTHHQPLQLVRHLGIRPNDILWQSLRIGWRERIIRTSFVYGLIAAAIILWSFPTAVIGVVSNVELLSENLPFLYWIRQMPPRLLQFLQGFVPALALTLWIAVVPALLRFCAVQAGAISLGTVELFTQNTYFAFLVVQVFLITSFSSTVFAVLPEILRELLKIPDILANSIPRASDFFFSFILIQCLADGASSVFPIVDLCRHQFLGRKSRTPRMQYRVWRRMRRVHWGTIFPRISNMGVITFCYAGIAPIILIFAAGGMFFLQMVYRYNVIYVVDCDLTSTGLFYPQALLHLITGLYLAELCLIGIFILNSAFVPMAFMILLVVLTAFVHLELSKAIKPLVHNLPQCLWHEEKDPSDGQGEVMFGNSDCNARRPVHVATMEQVEESGREDCVEANTDNGEPSTAMPSLSPRFRSSSMKASRAQAPQSRMVCQTRISSLWNLVKQRHSLFGPQWLVPDLRKEIMSLQETVSSDAFQAYKYPTEATREAYLPPELWLPKPTLWIPRDRIGASRRAIAQAKRYTPVTDVGATLDESGHIVTNFGDAPMDEVKLGGTRWEAIESTAPSLLSPSALGL</sequence>
<feature type="compositionally biased region" description="Polar residues" evidence="7">
    <location>
        <begin position="789"/>
        <end position="808"/>
    </location>
</feature>
<protein>
    <recommendedName>
        <fullName evidence="15">CSC1/OSCA1-like 7TM region domain-containing protein</fullName>
    </recommendedName>
</protein>
<evidence type="ECO:0000259" key="10">
    <source>
        <dbReference type="Pfam" id="PF12621"/>
    </source>
</evidence>
<keyword evidence="3" id="KW-0813">Transport</keyword>
<gene>
    <name evidence="13" type="ORF">CLO192961_LOCUS449162</name>
</gene>
<feature type="domain" description="CSC1/OSCA1-like 7TM region" evidence="9">
    <location>
        <begin position="430"/>
        <end position="701"/>
    </location>
</feature>
<comment type="caution">
    <text evidence="13">The sequence shown here is derived from an EMBL/GenBank/DDBJ whole genome shotgun (WGS) entry which is preliminary data.</text>
</comment>
<comment type="similarity">
    <text evidence="2">Belongs to the CSC1 (TC 1.A.17) family.</text>
</comment>
<keyword evidence="6 8" id="KW-0472">Membrane</keyword>
<proteinExistence type="inferred from homology"/>
<feature type="domain" description="CSC1/OSCA1-like cytosolic" evidence="12">
    <location>
        <begin position="209"/>
        <end position="417"/>
    </location>
</feature>
<feature type="transmembrane region" description="Helical" evidence="8">
    <location>
        <begin position="477"/>
        <end position="503"/>
    </location>
</feature>
<dbReference type="PANTHER" id="PTHR13018">
    <property type="entry name" value="PROBABLE MEMBRANE PROTEIN DUF221-RELATED"/>
    <property type="match status" value="1"/>
</dbReference>
<feature type="region of interest" description="Disordered" evidence="7">
    <location>
        <begin position="279"/>
        <end position="314"/>
    </location>
</feature>
<evidence type="ECO:0000256" key="1">
    <source>
        <dbReference type="ARBA" id="ARBA00004141"/>
    </source>
</evidence>
<dbReference type="InterPro" id="IPR003864">
    <property type="entry name" value="CSC1/OSCA1-like_7TM"/>
</dbReference>
<evidence type="ECO:0000313" key="14">
    <source>
        <dbReference type="Proteomes" id="UP000766486"/>
    </source>
</evidence>
<feature type="domain" description="CSC1/OSCA1-like N-terminal transmembrane" evidence="11">
    <location>
        <begin position="39"/>
        <end position="186"/>
    </location>
</feature>
<feature type="transmembrane region" description="Helical" evidence="8">
    <location>
        <begin position="35"/>
        <end position="58"/>
    </location>
</feature>
<feature type="transmembrane region" description="Helical" evidence="8">
    <location>
        <begin position="124"/>
        <end position="145"/>
    </location>
</feature>
<dbReference type="Proteomes" id="UP000766486">
    <property type="component" value="Unassembled WGS sequence"/>
</dbReference>
<dbReference type="InterPro" id="IPR045122">
    <property type="entry name" value="Csc1-like"/>
</dbReference>
<evidence type="ECO:0000256" key="6">
    <source>
        <dbReference type="ARBA" id="ARBA00023136"/>
    </source>
</evidence>
<dbReference type="Pfam" id="PF13967">
    <property type="entry name" value="RSN1_TM"/>
    <property type="match status" value="1"/>
</dbReference>
<dbReference type="Pfam" id="PF02714">
    <property type="entry name" value="RSN1_7TM"/>
    <property type="match status" value="1"/>
</dbReference>
<evidence type="ECO:0000259" key="12">
    <source>
        <dbReference type="Pfam" id="PF14703"/>
    </source>
</evidence>
<evidence type="ECO:0000259" key="11">
    <source>
        <dbReference type="Pfam" id="PF13967"/>
    </source>
</evidence>
<keyword evidence="14" id="KW-1185">Reference proteome</keyword>
<dbReference type="InterPro" id="IPR027815">
    <property type="entry name" value="CSC1/OSCA1-like_cyt"/>
</dbReference>
<dbReference type="Pfam" id="PF14703">
    <property type="entry name" value="PHM7_cyt"/>
    <property type="match status" value="1"/>
</dbReference>
<accession>A0ABY6V2B7</accession>
<feature type="transmembrane region" description="Helical" evidence="8">
    <location>
        <begin position="636"/>
        <end position="662"/>
    </location>
</feature>
<dbReference type="InterPro" id="IPR032880">
    <property type="entry name" value="CSC1/OSCA1-like_N"/>
</dbReference>
<evidence type="ECO:0000256" key="2">
    <source>
        <dbReference type="ARBA" id="ARBA00007779"/>
    </source>
</evidence>
<feature type="domain" description="10TM putative phosphate transporter extracellular tail" evidence="10">
    <location>
        <begin position="847"/>
        <end position="935"/>
    </location>
</feature>
<evidence type="ECO:0008006" key="15">
    <source>
        <dbReference type="Google" id="ProtNLM"/>
    </source>
</evidence>
<evidence type="ECO:0000256" key="4">
    <source>
        <dbReference type="ARBA" id="ARBA00022692"/>
    </source>
</evidence>
<feature type="region of interest" description="Disordered" evidence="7">
    <location>
        <begin position="779"/>
        <end position="808"/>
    </location>
</feature>
<reference evidence="13 14" key="1">
    <citation type="submission" date="2019-06" db="EMBL/GenBank/DDBJ databases">
        <authorList>
            <person name="Broberg M."/>
        </authorList>
    </citation>
    <scope>NUCLEOTIDE SEQUENCE [LARGE SCALE GENOMIC DNA]</scope>
</reference>
<feature type="transmembrane region" description="Helical" evidence="8">
    <location>
        <begin position="570"/>
        <end position="594"/>
    </location>
</feature>
<feature type="transmembrane region" description="Helical" evidence="8">
    <location>
        <begin position="432"/>
        <end position="457"/>
    </location>
</feature>
<evidence type="ECO:0000256" key="3">
    <source>
        <dbReference type="ARBA" id="ARBA00022448"/>
    </source>
</evidence>
<feature type="transmembrane region" description="Helical" evidence="8">
    <location>
        <begin position="710"/>
        <end position="727"/>
    </location>
</feature>
<feature type="transmembrane region" description="Helical" evidence="8">
    <location>
        <begin position="524"/>
        <end position="550"/>
    </location>
</feature>
<evidence type="ECO:0000259" key="9">
    <source>
        <dbReference type="Pfam" id="PF02714"/>
    </source>
</evidence>
<evidence type="ECO:0000256" key="7">
    <source>
        <dbReference type="SAM" id="MobiDB-lite"/>
    </source>
</evidence>
<dbReference type="PANTHER" id="PTHR13018:SF53">
    <property type="entry name" value="DUF221 DOMAIN PROTEIN"/>
    <property type="match status" value="1"/>
</dbReference>
<keyword evidence="5 8" id="KW-1133">Transmembrane helix</keyword>